<comment type="caution">
    <text evidence="2">The sequence shown here is derived from an EMBL/GenBank/DDBJ whole genome shotgun (WGS) entry which is preliminary data.</text>
</comment>
<protein>
    <submittedName>
        <fullName evidence="2">Uncharacterized protein</fullName>
    </submittedName>
</protein>
<dbReference type="RefSeq" id="WP_225674816.1">
    <property type="nucleotide sequence ID" value="NZ_JAEDAH010000055.1"/>
</dbReference>
<dbReference type="Proteomes" id="UP000714380">
    <property type="component" value="Unassembled WGS sequence"/>
</dbReference>
<accession>A0ABS7ZQZ2</accession>
<organism evidence="2 3">
    <name type="scientific">Thalassolituus marinus</name>
    <dbReference type="NCBI Taxonomy" id="671053"/>
    <lineage>
        <taxon>Bacteria</taxon>
        <taxon>Pseudomonadati</taxon>
        <taxon>Pseudomonadota</taxon>
        <taxon>Gammaproteobacteria</taxon>
        <taxon>Oceanospirillales</taxon>
        <taxon>Oceanospirillaceae</taxon>
        <taxon>Thalassolituus</taxon>
    </lineage>
</organism>
<proteinExistence type="predicted"/>
<keyword evidence="1" id="KW-1133">Transmembrane helix</keyword>
<evidence type="ECO:0000313" key="3">
    <source>
        <dbReference type="Proteomes" id="UP000714380"/>
    </source>
</evidence>
<dbReference type="EMBL" id="JAEDAH010000055">
    <property type="protein sequence ID" value="MCA6064136.1"/>
    <property type="molecule type" value="Genomic_DNA"/>
</dbReference>
<evidence type="ECO:0000313" key="2">
    <source>
        <dbReference type="EMBL" id="MCA6064136.1"/>
    </source>
</evidence>
<sequence>MLIKDVSIAEKERLNRQLLRTIYRAEWLAISIISAISLGLIVQAFNL</sequence>
<evidence type="ECO:0000256" key="1">
    <source>
        <dbReference type="SAM" id="Phobius"/>
    </source>
</evidence>
<keyword evidence="3" id="KW-1185">Reference proteome</keyword>
<keyword evidence="1" id="KW-0472">Membrane</keyword>
<keyword evidence="1" id="KW-0812">Transmembrane</keyword>
<feature type="transmembrane region" description="Helical" evidence="1">
    <location>
        <begin position="21"/>
        <end position="45"/>
    </location>
</feature>
<reference evidence="2 3" key="1">
    <citation type="submission" date="2020-12" db="EMBL/GenBank/DDBJ databases">
        <title>Novel Thalassolituus-related marine hydrocarbonoclastic bacteria mediated algae-derived hydrocarbons mineralization in twilight zone of the northern South China Sea.</title>
        <authorList>
            <person name="Dong C."/>
        </authorList>
    </citation>
    <scope>NUCLEOTIDE SEQUENCE [LARGE SCALE GENOMIC DNA]</scope>
    <source>
        <strain evidence="2 3">IMCC1826</strain>
    </source>
</reference>
<name>A0ABS7ZQZ2_9GAMM</name>
<gene>
    <name evidence="2" type="ORF">I9W95_11015</name>
</gene>